<keyword evidence="1" id="KW-0812">Transmembrane</keyword>
<dbReference type="Proteomes" id="UP000217076">
    <property type="component" value="Unassembled WGS sequence"/>
</dbReference>
<evidence type="ECO:0000313" key="3">
    <source>
        <dbReference type="Proteomes" id="UP000217076"/>
    </source>
</evidence>
<dbReference type="EMBL" id="FNCV01000005">
    <property type="protein sequence ID" value="SDH28639.1"/>
    <property type="molecule type" value="Genomic_DNA"/>
</dbReference>
<name>A0A1G8B5Z1_9PROT</name>
<dbReference type="AlphaFoldDB" id="A0A1G8B5Z1"/>
<keyword evidence="1" id="KW-0472">Membrane</keyword>
<keyword evidence="3" id="KW-1185">Reference proteome</keyword>
<feature type="transmembrane region" description="Helical" evidence="1">
    <location>
        <begin position="14"/>
        <end position="34"/>
    </location>
</feature>
<sequence length="50" mass="5597">MEETSIFQTPLPGIFFELIVIFGGGIALCLYQLYGLKKLDDQEKAQTDSD</sequence>
<keyword evidence="1" id="KW-1133">Transmembrane helix</keyword>
<dbReference type="RefSeq" id="WP_176787762.1">
    <property type="nucleotide sequence ID" value="NZ_FNCV01000005.1"/>
</dbReference>
<dbReference type="STRING" id="83401.SAMN05421742_105235"/>
<evidence type="ECO:0000313" key="2">
    <source>
        <dbReference type="EMBL" id="SDH28639.1"/>
    </source>
</evidence>
<gene>
    <name evidence="2" type="ORF">SAMN05421742_105235</name>
</gene>
<protein>
    <submittedName>
        <fullName evidence="2">Uncharacterized protein</fullName>
    </submittedName>
</protein>
<organism evidence="2 3">
    <name type="scientific">Roseospirillum parvum</name>
    <dbReference type="NCBI Taxonomy" id="83401"/>
    <lineage>
        <taxon>Bacteria</taxon>
        <taxon>Pseudomonadati</taxon>
        <taxon>Pseudomonadota</taxon>
        <taxon>Alphaproteobacteria</taxon>
        <taxon>Rhodospirillales</taxon>
        <taxon>Rhodospirillaceae</taxon>
        <taxon>Roseospirillum</taxon>
    </lineage>
</organism>
<accession>A0A1G8B5Z1</accession>
<proteinExistence type="predicted"/>
<evidence type="ECO:0000256" key="1">
    <source>
        <dbReference type="SAM" id="Phobius"/>
    </source>
</evidence>
<reference evidence="3" key="1">
    <citation type="submission" date="2016-10" db="EMBL/GenBank/DDBJ databases">
        <authorList>
            <person name="Varghese N."/>
            <person name="Submissions S."/>
        </authorList>
    </citation>
    <scope>NUCLEOTIDE SEQUENCE [LARGE SCALE GENOMIC DNA]</scope>
    <source>
        <strain evidence="3">930I</strain>
    </source>
</reference>